<evidence type="ECO:0000313" key="2">
    <source>
        <dbReference type="Proteomes" id="UP000798662"/>
    </source>
</evidence>
<dbReference type="Proteomes" id="UP000798662">
    <property type="component" value="Chromosome 3"/>
</dbReference>
<sequence>MPEGFPSTRDHAPAGHGSGSTAAGTASPGGAADASASGASGAHGEVVLSVAGLASARAALPASVRVGLVATMGALHEGHLALVRRSLAETDVTIVSIYVNALQFGVNEDLSTYPRTLDADLALLAPLLKGAPPPDLPAAAVAATPPGTLAPPLRHLIFTPPAAEMRPLSAGTTVTTTVGAAGTNAASEGAARPHFFAGVATVVTSLLALARPTAAYFGEKDAQQLAVVTALVRDLHFPTTIVGVPTVRSPADGLAASSRNVYLTPADRAAASVLYRALRAGHDAWAGAGGGGWSPPPPSARP</sequence>
<reference evidence="1" key="1">
    <citation type="submission" date="2019-11" db="EMBL/GenBank/DDBJ databases">
        <title>Nori genome reveals adaptations in red seaweeds to the harsh intertidal environment.</title>
        <authorList>
            <person name="Wang D."/>
            <person name="Mao Y."/>
        </authorList>
    </citation>
    <scope>NUCLEOTIDE SEQUENCE</scope>
    <source>
        <tissue evidence="1">Gametophyte</tissue>
    </source>
</reference>
<accession>A0ACC3CDW5</accession>
<evidence type="ECO:0000313" key="1">
    <source>
        <dbReference type="EMBL" id="KAK1868410.1"/>
    </source>
</evidence>
<comment type="caution">
    <text evidence="1">The sequence shown here is derived from an EMBL/GenBank/DDBJ whole genome shotgun (WGS) entry which is preliminary data.</text>
</comment>
<protein>
    <submittedName>
        <fullName evidence="1">Uncharacterized protein</fullName>
    </submittedName>
</protein>
<name>A0ACC3CDW5_PYRYE</name>
<proteinExistence type="predicted"/>
<gene>
    <name evidence="1" type="ORF">I4F81_010899</name>
</gene>
<keyword evidence="2" id="KW-1185">Reference proteome</keyword>
<organism evidence="1 2">
    <name type="scientific">Pyropia yezoensis</name>
    <name type="common">Susabi-nori</name>
    <name type="synonym">Porphyra yezoensis</name>
    <dbReference type="NCBI Taxonomy" id="2788"/>
    <lineage>
        <taxon>Eukaryota</taxon>
        <taxon>Rhodophyta</taxon>
        <taxon>Bangiophyceae</taxon>
        <taxon>Bangiales</taxon>
        <taxon>Bangiaceae</taxon>
        <taxon>Pyropia</taxon>
    </lineage>
</organism>
<dbReference type="EMBL" id="CM020620">
    <property type="protein sequence ID" value="KAK1868410.1"/>
    <property type="molecule type" value="Genomic_DNA"/>
</dbReference>